<keyword evidence="6" id="KW-1185">Reference proteome</keyword>
<sequence length="291" mass="30144">MLWRVRATLPDRPGALAGLAAECGASEVNILGFQIFPGVDLVTDELVLDTPQSWHLADIEALVRRSGGQAVSVVPCTEAALADQPTRYVHAAASVLASPASFPDVLARLFDAEAESSSGEDGSLDLLEVTVASVLVQVRRTAPFTATEHARADALASLVDDVLARAAATAASVPLAASEGPEYVVEASEISAVVGGAAVGTAAVRPALDEPEASVLNLSVDPAWRRRGIGSRLLSEAVRVAASQGAAELVLTTRADNQAVLPMVLAAGLRGRIRMSGDRLTVRIPLAALHR</sequence>
<dbReference type="AlphaFoldDB" id="A0A930YJ94"/>
<dbReference type="SUPFAM" id="SSF55729">
    <property type="entry name" value="Acyl-CoA N-acyltransferases (Nat)"/>
    <property type="match status" value="1"/>
</dbReference>
<dbReference type="PROSITE" id="PS51671">
    <property type="entry name" value="ACT"/>
    <property type="match status" value="1"/>
</dbReference>
<feature type="domain" description="N-acetyltransferase" evidence="3">
    <location>
        <begin position="136"/>
        <end position="291"/>
    </location>
</feature>
<dbReference type="InterPro" id="IPR050832">
    <property type="entry name" value="Bact_Acetyltransf"/>
</dbReference>
<keyword evidence="1" id="KW-0808">Transferase</keyword>
<dbReference type="PROSITE" id="PS51186">
    <property type="entry name" value="GNAT"/>
    <property type="match status" value="1"/>
</dbReference>
<gene>
    <name evidence="5" type="ORF">ISU10_14790</name>
</gene>
<proteinExistence type="predicted"/>
<dbReference type="GO" id="GO:0016747">
    <property type="term" value="F:acyltransferase activity, transferring groups other than amino-acyl groups"/>
    <property type="evidence" value="ECO:0007669"/>
    <property type="project" value="InterPro"/>
</dbReference>
<dbReference type="InterPro" id="IPR000182">
    <property type="entry name" value="GNAT_dom"/>
</dbReference>
<evidence type="ECO:0000259" key="3">
    <source>
        <dbReference type="PROSITE" id="PS51186"/>
    </source>
</evidence>
<dbReference type="PANTHER" id="PTHR43877">
    <property type="entry name" value="AMINOALKYLPHOSPHONATE N-ACETYLTRANSFERASE-RELATED-RELATED"/>
    <property type="match status" value="1"/>
</dbReference>
<accession>A0A930YJ94</accession>
<dbReference type="InterPro" id="IPR002912">
    <property type="entry name" value="ACT_dom"/>
</dbReference>
<keyword evidence="2" id="KW-0012">Acyltransferase</keyword>
<dbReference type="CDD" id="cd04301">
    <property type="entry name" value="NAT_SF"/>
    <property type="match status" value="1"/>
</dbReference>
<feature type="domain" description="ACT" evidence="4">
    <location>
        <begin position="4"/>
        <end position="78"/>
    </location>
</feature>
<evidence type="ECO:0000259" key="4">
    <source>
        <dbReference type="PROSITE" id="PS51671"/>
    </source>
</evidence>
<reference evidence="5" key="1">
    <citation type="submission" date="2020-11" db="EMBL/GenBank/DDBJ databases">
        <title>Nocardioides cynanchi sp. nov., isolated from soil of rhizosphere of Cynanchum wilfordii.</title>
        <authorList>
            <person name="Lee J.-S."/>
            <person name="Suh M.K."/>
            <person name="Kim J.-S."/>
        </authorList>
    </citation>
    <scope>NUCLEOTIDE SEQUENCE</scope>
    <source>
        <strain evidence="5">KCTC 19276</strain>
    </source>
</reference>
<dbReference type="Pfam" id="PF00583">
    <property type="entry name" value="Acetyltransf_1"/>
    <property type="match status" value="1"/>
</dbReference>
<evidence type="ECO:0000256" key="2">
    <source>
        <dbReference type="ARBA" id="ARBA00023315"/>
    </source>
</evidence>
<dbReference type="RefSeq" id="WP_194697184.1">
    <property type="nucleotide sequence ID" value="NZ_JADKPO010000020.1"/>
</dbReference>
<dbReference type="Gene3D" id="3.40.630.30">
    <property type="match status" value="1"/>
</dbReference>
<dbReference type="EMBL" id="JADKPO010000020">
    <property type="protein sequence ID" value="MBF4769032.1"/>
    <property type="molecule type" value="Genomic_DNA"/>
</dbReference>
<dbReference type="InterPro" id="IPR016181">
    <property type="entry name" value="Acyl_CoA_acyltransferase"/>
</dbReference>
<comment type="caution">
    <text evidence="5">The sequence shown here is derived from an EMBL/GenBank/DDBJ whole genome shotgun (WGS) entry which is preliminary data.</text>
</comment>
<name>A0A930YJ94_9ACTN</name>
<evidence type="ECO:0000313" key="6">
    <source>
        <dbReference type="Proteomes" id="UP000660668"/>
    </source>
</evidence>
<dbReference type="Proteomes" id="UP000660668">
    <property type="component" value="Unassembled WGS sequence"/>
</dbReference>
<protein>
    <submittedName>
        <fullName evidence="5">GNAT family N-acetyltransferase</fullName>
    </submittedName>
</protein>
<organism evidence="5 6">
    <name type="scientific">Nocardioides agariphilus</name>
    <dbReference type="NCBI Taxonomy" id="433664"/>
    <lineage>
        <taxon>Bacteria</taxon>
        <taxon>Bacillati</taxon>
        <taxon>Actinomycetota</taxon>
        <taxon>Actinomycetes</taxon>
        <taxon>Propionibacteriales</taxon>
        <taxon>Nocardioidaceae</taxon>
        <taxon>Nocardioides</taxon>
    </lineage>
</organism>
<evidence type="ECO:0000313" key="5">
    <source>
        <dbReference type="EMBL" id="MBF4769032.1"/>
    </source>
</evidence>
<evidence type="ECO:0000256" key="1">
    <source>
        <dbReference type="ARBA" id="ARBA00022679"/>
    </source>
</evidence>